<feature type="region of interest" description="Disordered" evidence="3">
    <location>
        <begin position="393"/>
        <end position="413"/>
    </location>
</feature>
<feature type="compositionally biased region" description="Polar residues" evidence="3">
    <location>
        <begin position="1182"/>
        <end position="1191"/>
    </location>
</feature>
<evidence type="ECO:0000313" key="7">
    <source>
        <dbReference type="EMBL" id="KAK3397237.1"/>
    </source>
</evidence>
<dbReference type="SUPFAM" id="SSF81296">
    <property type="entry name" value="E set domains"/>
    <property type="match status" value="1"/>
</dbReference>
<reference evidence="7" key="1">
    <citation type="journal article" date="2023" name="Mol. Phylogenet. Evol.">
        <title>Genome-scale phylogeny and comparative genomics of the fungal order Sordariales.</title>
        <authorList>
            <person name="Hensen N."/>
            <person name="Bonometti L."/>
            <person name="Westerberg I."/>
            <person name="Brannstrom I.O."/>
            <person name="Guillou S."/>
            <person name="Cros-Aarteil S."/>
            <person name="Calhoun S."/>
            <person name="Haridas S."/>
            <person name="Kuo A."/>
            <person name="Mondo S."/>
            <person name="Pangilinan J."/>
            <person name="Riley R."/>
            <person name="LaButti K."/>
            <person name="Andreopoulos B."/>
            <person name="Lipzen A."/>
            <person name="Chen C."/>
            <person name="Yan M."/>
            <person name="Daum C."/>
            <person name="Ng V."/>
            <person name="Clum A."/>
            <person name="Steindorff A."/>
            <person name="Ohm R.A."/>
            <person name="Martin F."/>
            <person name="Silar P."/>
            <person name="Natvig D.O."/>
            <person name="Lalanne C."/>
            <person name="Gautier V."/>
            <person name="Ament-Velasquez S.L."/>
            <person name="Kruys A."/>
            <person name="Hutchinson M.I."/>
            <person name="Powell A.J."/>
            <person name="Barry K."/>
            <person name="Miller A.N."/>
            <person name="Grigoriev I.V."/>
            <person name="Debuchy R."/>
            <person name="Gladieux P."/>
            <person name="Hiltunen Thoren M."/>
            <person name="Johannesson H."/>
        </authorList>
    </citation>
    <scope>NUCLEOTIDE SEQUENCE</scope>
    <source>
        <strain evidence="7">FGSC 1904</strain>
    </source>
</reference>
<keyword evidence="4" id="KW-1133">Transmembrane helix</keyword>
<feature type="domain" description="IPT/TIG" evidence="5">
    <location>
        <begin position="770"/>
        <end position="845"/>
    </location>
</feature>
<keyword evidence="8" id="KW-1185">Reference proteome</keyword>
<dbReference type="Pfam" id="PF01833">
    <property type="entry name" value="TIG"/>
    <property type="match status" value="1"/>
</dbReference>
<feature type="region of interest" description="Disordered" evidence="3">
    <location>
        <begin position="535"/>
        <end position="576"/>
    </location>
</feature>
<dbReference type="Pfam" id="PF12796">
    <property type="entry name" value="Ank_2"/>
    <property type="match status" value="1"/>
</dbReference>
<dbReference type="InterPro" id="IPR014756">
    <property type="entry name" value="Ig_E-set"/>
</dbReference>
<dbReference type="InterPro" id="IPR057962">
    <property type="entry name" value="SPT23_MGA2_DBD"/>
</dbReference>
<feature type="compositionally biased region" description="Low complexity" evidence="3">
    <location>
        <begin position="1011"/>
        <end position="1037"/>
    </location>
</feature>
<feature type="compositionally biased region" description="Basic and acidic residues" evidence="3">
    <location>
        <begin position="397"/>
        <end position="413"/>
    </location>
</feature>
<feature type="region of interest" description="Disordered" evidence="3">
    <location>
        <begin position="20"/>
        <end position="39"/>
    </location>
</feature>
<dbReference type="PANTHER" id="PTHR23335:SF1">
    <property type="entry name" value="CALMODULIN-BINDING TRANSCRIPTION ACTIVATOR, ISOFORM F"/>
    <property type="match status" value="1"/>
</dbReference>
<dbReference type="PANTHER" id="PTHR23335">
    <property type="entry name" value="CALMODULIN-BINDING TRANSCRIPTION ACTIVATOR CAMTA"/>
    <property type="match status" value="1"/>
</dbReference>
<dbReference type="InterPro" id="IPR002909">
    <property type="entry name" value="IPT_dom"/>
</dbReference>
<feature type="compositionally biased region" description="Acidic residues" evidence="3">
    <location>
        <begin position="1055"/>
        <end position="1084"/>
    </location>
</feature>
<proteinExistence type="predicted"/>
<organism evidence="7 8">
    <name type="scientific">Sordaria brevicollis</name>
    <dbReference type="NCBI Taxonomy" id="83679"/>
    <lineage>
        <taxon>Eukaryota</taxon>
        <taxon>Fungi</taxon>
        <taxon>Dikarya</taxon>
        <taxon>Ascomycota</taxon>
        <taxon>Pezizomycotina</taxon>
        <taxon>Sordariomycetes</taxon>
        <taxon>Sordariomycetidae</taxon>
        <taxon>Sordariales</taxon>
        <taxon>Sordariaceae</taxon>
        <taxon>Sordaria</taxon>
    </lineage>
</organism>
<dbReference type="GO" id="GO:0006357">
    <property type="term" value="P:regulation of transcription by RNA polymerase II"/>
    <property type="evidence" value="ECO:0007669"/>
    <property type="project" value="TreeGrafter"/>
</dbReference>
<evidence type="ECO:0000256" key="3">
    <source>
        <dbReference type="SAM" id="MobiDB-lite"/>
    </source>
</evidence>
<accession>A0AAE0UAU5</accession>
<dbReference type="EMBL" id="JAUTDP010000008">
    <property type="protein sequence ID" value="KAK3397237.1"/>
    <property type="molecule type" value="Genomic_DNA"/>
</dbReference>
<keyword evidence="1 2" id="KW-0040">ANK repeat</keyword>
<evidence type="ECO:0000313" key="8">
    <source>
        <dbReference type="Proteomes" id="UP001281003"/>
    </source>
</evidence>
<evidence type="ECO:0000256" key="1">
    <source>
        <dbReference type="ARBA" id="ARBA00023043"/>
    </source>
</evidence>
<feature type="domain" description="SPT23/MGA2-like DNA-binding" evidence="6">
    <location>
        <begin position="317"/>
        <end position="526"/>
    </location>
</feature>
<dbReference type="SMART" id="SM00248">
    <property type="entry name" value="ANK"/>
    <property type="match status" value="2"/>
</dbReference>
<evidence type="ECO:0000256" key="2">
    <source>
        <dbReference type="PROSITE-ProRule" id="PRU00023"/>
    </source>
</evidence>
<gene>
    <name evidence="7" type="ORF">B0T20DRAFT_252527</name>
</gene>
<dbReference type="GO" id="GO:0003712">
    <property type="term" value="F:transcription coregulator activity"/>
    <property type="evidence" value="ECO:0007669"/>
    <property type="project" value="TreeGrafter"/>
</dbReference>
<dbReference type="CDD" id="cd00102">
    <property type="entry name" value="IPT"/>
    <property type="match status" value="1"/>
</dbReference>
<feature type="repeat" description="ANK" evidence="2">
    <location>
        <begin position="929"/>
        <end position="961"/>
    </location>
</feature>
<feature type="transmembrane region" description="Helical" evidence="4">
    <location>
        <begin position="1332"/>
        <end position="1349"/>
    </location>
</feature>
<protein>
    <recommendedName>
        <fullName evidence="9">IPT/TIG domain-containing protein</fullName>
    </recommendedName>
</protein>
<dbReference type="GO" id="GO:0005634">
    <property type="term" value="C:nucleus"/>
    <property type="evidence" value="ECO:0007669"/>
    <property type="project" value="TreeGrafter"/>
</dbReference>
<feature type="region of interest" description="Disordered" evidence="3">
    <location>
        <begin position="1174"/>
        <end position="1228"/>
    </location>
</feature>
<keyword evidence="4" id="KW-0812">Transmembrane</keyword>
<dbReference type="GO" id="GO:0003690">
    <property type="term" value="F:double-stranded DNA binding"/>
    <property type="evidence" value="ECO:0007669"/>
    <property type="project" value="TreeGrafter"/>
</dbReference>
<dbReference type="SUPFAM" id="SSF48403">
    <property type="entry name" value="Ankyrin repeat"/>
    <property type="match status" value="1"/>
</dbReference>
<dbReference type="Pfam" id="PF25603">
    <property type="entry name" value="SPT23_MGA2_DBD"/>
    <property type="match status" value="1"/>
</dbReference>
<reference evidence="7" key="2">
    <citation type="submission" date="2023-07" db="EMBL/GenBank/DDBJ databases">
        <authorList>
            <consortium name="Lawrence Berkeley National Laboratory"/>
            <person name="Haridas S."/>
            <person name="Hensen N."/>
            <person name="Bonometti L."/>
            <person name="Westerberg I."/>
            <person name="Brannstrom I.O."/>
            <person name="Guillou S."/>
            <person name="Cros-Aarteil S."/>
            <person name="Calhoun S."/>
            <person name="Kuo A."/>
            <person name="Mondo S."/>
            <person name="Pangilinan J."/>
            <person name="Riley R."/>
            <person name="LaButti K."/>
            <person name="Andreopoulos B."/>
            <person name="Lipzen A."/>
            <person name="Chen C."/>
            <person name="Yanf M."/>
            <person name="Daum C."/>
            <person name="Ng V."/>
            <person name="Clum A."/>
            <person name="Steindorff A."/>
            <person name="Ohm R."/>
            <person name="Martin F."/>
            <person name="Silar P."/>
            <person name="Natvig D."/>
            <person name="Lalanne C."/>
            <person name="Gautier V."/>
            <person name="Ament-velasquez S.L."/>
            <person name="Kruys A."/>
            <person name="Hutchinson M.I."/>
            <person name="Powell A.J."/>
            <person name="Barry K."/>
            <person name="Miller A.N."/>
            <person name="Grigoriev I.V."/>
            <person name="Debuchy R."/>
            <person name="Gladieux P."/>
            <person name="Thoren M.H."/>
            <person name="Johannesson H."/>
        </authorList>
    </citation>
    <scope>NUCLEOTIDE SEQUENCE</scope>
    <source>
        <strain evidence="7">FGSC 1904</strain>
    </source>
</reference>
<dbReference type="Proteomes" id="UP001281003">
    <property type="component" value="Unassembled WGS sequence"/>
</dbReference>
<feature type="compositionally biased region" description="Polar residues" evidence="3">
    <location>
        <begin position="96"/>
        <end position="110"/>
    </location>
</feature>
<dbReference type="Gene3D" id="1.25.40.20">
    <property type="entry name" value="Ankyrin repeat-containing domain"/>
    <property type="match status" value="1"/>
</dbReference>
<evidence type="ECO:0000259" key="6">
    <source>
        <dbReference type="Pfam" id="PF25603"/>
    </source>
</evidence>
<dbReference type="InterPro" id="IPR013783">
    <property type="entry name" value="Ig-like_fold"/>
</dbReference>
<dbReference type="InterPro" id="IPR036770">
    <property type="entry name" value="Ankyrin_rpt-contain_sf"/>
</dbReference>
<evidence type="ECO:0000259" key="5">
    <source>
        <dbReference type="Pfam" id="PF01833"/>
    </source>
</evidence>
<dbReference type="Gene3D" id="2.60.40.10">
    <property type="entry name" value="Immunoglobulins"/>
    <property type="match status" value="1"/>
</dbReference>
<evidence type="ECO:0000256" key="4">
    <source>
        <dbReference type="SAM" id="Phobius"/>
    </source>
</evidence>
<dbReference type="PROSITE" id="PS50088">
    <property type="entry name" value="ANK_REPEAT"/>
    <property type="match status" value="2"/>
</dbReference>
<evidence type="ECO:0008006" key="9">
    <source>
        <dbReference type="Google" id="ProtNLM"/>
    </source>
</evidence>
<keyword evidence="4" id="KW-0472">Membrane</keyword>
<feature type="region of interest" description="Disordered" evidence="3">
    <location>
        <begin position="94"/>
        <end position="178"/>
    </location>
</feature>
<feature type="compositionally biased region" description="Low complexity" evidence="3">
    <location>
        <begin position="1201"/>
        <end position="1210"/>
    </location>
</feature>
<feature type="region of interest" description="Disordered" evidence="3">
    <location>
        <begin position="1011"/>
        <end position="1112"/>
    </location>
</feature>
<feature type="repeat" description="ANK" evidence="2">
    <location>
        <begin position="962"/>
        <end position="994"/>
    </location>
</feature>
<name>A0AAE0UAU5_SORBR</name>
<comment type="caution">
    <text evidence="7">The sequence shown here is derived from an EMBL/GenBank/DDBJ whole genome shotgun (WGS) entry which is preliminary data.</text>
</comment>
<dbReference type="PROSITE" id="PS50297">
    <property type="entry name" value="ANK_REP_REGION"/>
    <property type="match status" value="2"/>
</dbReference>
<feature type="compositionally biased region" description="Low complexity" evidence="3">
    <location>
        <begin position="111"/>
        <end position="129"/>
    </location>
</feature>
<dbReference type="InterPro" id="IPR002110">
    <property type="entry name" value="Ankyrin_rpt"/>
</dbReference>
<sequence>MPSFNNNRSGENDFTEFLNVDGYQPWSTQEAPDGALPGPDFNMNQACIFDSDSMSPAASLYGASQFTEASHFTAENTPFDIDQQIDENFQDGYRSPQMQFASPDVQTSPESAPATSRNSMSSSSTSMDSLTIDPSDIKPTEVTPAHTNEFMASPYDNSPSPVASMRDALSPQNPRHPQPLMPYVAPEQAQRHYSVIQPDAMVTDGSQEQGPGINMATAQHMAQVIPGPVANLPMHGLPAQFMVPASHWPAAFTYSMPHIQADGRGISFMPHGMPMNIPQMPSGFGGPPYHLDVLLMDRMRKKDGAGNANGEVEIPKMRVETQAKYRLALFPLPHGVKKLHLPTQYISKVKQMARPLPPPSPERLELHAVVVCTSAMENPDLKQKALMRARLGAQRQVKGEPKPDNEDELPGHDGGEIRICQKCIRRESKRAGRKKVKNVEEDEYWRSFESDRIIVFNAAEIQEWHEPKPEEVNAYHVEFYIRIACYGRHHNDKKKGFQVIFTIVDHEGNYIAQQLSSPIVITDDHKTRDNVQVDDELIPDQPQNSTVSAPASAGRPTPPPPSHDMQPLKRKQPTAVPPVAVTTPNQEISQPPSPIRPITTSSKKRRVGNLTMTPVEPIAPMPPQQISNASVAAKPAPPASSAFVPPVQRHFARPSDASQQQFNPPPLVTAAATMSYTGGSPPSADNNDQQMFTLPGNQALGFFANPTSGNPSRAQSPSHWQNTNGGNLLSPLMRSAVGSPFATAPAPAPAPVVNPVPSAEAPVPVKLFKVIPHQGSVDGGFEVTVLGGGFSQGIVVMFGGRQATTTTYWGAESLVCLVPPSDKPGKVQVTFKNHQVRGPPVHFEYIDTRSDELAKSALACLAQKMGKDVNSFANDLIQNFNNEASGSSSSGAPTYNHGHFENYLLNVIEAIDLDDTPNRPKWNLASGASGKTMLHLACSLGLRRFTAGLLARGANPDSRDNGGYTPLHMASLNGHAEIVRLLVAHGADHTLRTLSGFTAADVAKTPEVAQRLATSRLHSRSRSLGSLSSRATSTSSLPAMLQRTMVLEEPVSESTEPEDSSEFTSDVEDSSEDSESTDGDEEPVLEMRRSSIASPPAGGENAAERQRPPLDGLGPVAAVNAILAQMQQLQQTAMLHVQNFPQLPFMLPHIVHYMPALPGYQTAQRLAATVVPGITAPRPEPATTQTRTSPRTSKESAGWFNSLTSNNNNSAPPPSYDESCGKGQSGFPDEKQASIAMAAAEAAADEKCAALFDQAGSSSMTVEATTTTTTSVGVEVSNVETEIHEEVEVETSPELPVMLEIGRKNAITKEQQENLRRAHSVKKKELSRDRNLYLIWIPLLIVTLFATVFNEHHSIWNFLQMALEFIFSGGDGTQQVLENQSVQTVMTQPQPPIQPLHEPVRVV</sequence>